<keyword evidence="5" id="KW-1185">Reference proteome</keyword>
<feature type="transmembrane region" description="Helical" evidence="2">
    <location>
        <begin position="34"/>
        <end position="51"/>
    </location>
</feature>
<feature type="region of interest" description="Disordered" evidence="1">
    <location>
        <begin position="1"/>
        <end position="25"/>
    </location>
</feature>
<dbReference type="InterPro" id="IPR011641">
    <property type="entry name" value="Tyr-kin_ephrin_A/B_rcpt-like"/>
</dbReference>
<name>A0A8J2WH94_9STRA</name>
<dbReference type="PANTHER" id="PTHR46967:SF2">
    <property type="entry name" value="SUSHI, VON WILLEBRAND FACTOR TYPE A, EGF AND PENTRAXIN DOMAIN-CONTAINING PROTEIN 1-LIKE"/>
    <property type="match status" value="1"/>
</dbReference>
<evidence type="ECO:0000256" key="2">
    <source>
        <dbReference type="SAM" id="Phobius"/>
    </source>
</evidence>
<comment type="caution">
    <text evidence="4">The sequence shown here is derived from an EMBL/GenBank/DDBJ whole genome shotgun (WGS) entry which is preliminary data.</text>
</comment>
<proteinExistence type="predicted"/>
<dbReference type="SMART" id="SM01411">
    <property type="entry name" value="Ephrin_rec_like"/>
    <property type="match status" value="2"/>
</dbReference>
<organism evidence="4 5">
    <name type="scientific">Pelagomonas calceolata</name>
    <dbReference type="NCBI Taxonomy" id="35677"/>
    <lineage>
        <taxon>Eukaryota</taxon>
        <taxon>Sar</taxon>
        <taxon>Stramenopiles</taxon>
        <taxon>Ochrophyta</taxon>
        <taxon>Pelagophyceae</taxon>
        <taxon>Pelagomonadales</taxon>
        <taxon>Pelagomonadaceae</taxon>
        <taxon>Pelagomonas</taxon>
    </lineage>
</organism>
<dbReference type="PANTHER" id="PTHR46967">
    <property type="entry name" value="INSULIN-LIKE GROWTH FACTOR BINDING PROTEIN,N-TERMINAL"/>
    <property type="match status" value="1"/>
</dbReference>
<evidence type="ECO:0000313" key="4">
    <source>
        <dbReference type="EMBL" id="CAH0368370.1"/>
    </source>
</evidence>
<protein>
    <recommendedName>
        <fullName evidence="3">Tyrosine-protein kinase ephrin type A/B receptor-like domain-containing protein</fullName>
    </recommendedName>
</protein>
<evidence type="ECO:0000259" key="3">
    <source>
        <dbReference type="Pfam" id="PF07699"/>
    </source>
</evidence>
<dbReference type="AlphaFoldDB" id="A0A8J2WH94"/>
<keyword evidence="2" id="KW-0812">Transmembrane</keyword>
<dbReference type="EMBL" id="CAKKNE010000002">
    <property type="protein sequence ID" value="CAH0368370.1"/>
    <property type="molecule type" value="Genomic_DNA"/>
</dbReference>
<dbReference type="InterPro" id="IPR009030">
    <property type="entry name" value="Growth_fac_rcpt_cys_sf"/>
</dbReference>
<reference evidence="4" key="1">
    <citation type="submission" date="2021-11" db="EMBL/GenBank/DDBJ databases">
        <authorList>
            <consortium name="Genoscope - CEA"/>
            <person name="William W."/>
        </authorList>
    </citation>
    <scope>NUCLEOTIDE SEQUENCE</scope>
</reference>
<keyword evidence="2" id="KW-0472">Membrane</keyword>
<feature type="region of interest" description="Disordered" evidence="1">
    <location>
        <begin position="305"/>
        <end position="369"/>
    </location>
</feature>
<dbReference type="SUPFAM" id="SSF57184">
    <property type="entry name" value="Growth factor receptor domain"/>
    <property type="match status" value="1"/>
</dbReference>
<dbReference type="Pfam" id="PF07699">
    <property type="entry name" value="Ephrin_rec_like"/>
    <property type="match status" value="1"/>
</dbReference>
<evidence type="ECO:0000313" key="5">
    <source>
        <dbReference type="Proteomes" id="UP000789595"/>
    </source>
</evidence>
<keyword evidence="2" id="KW-1133">Transmembrane helix</keyword>
<sequence>MESTPTGEETLEAGPAVVRDDEEVPRGRRRRRRVIVIAGGLVLGGAVYLTTTQGEQRRRLTPSLMTTSYVRRYTVGGYDNKASWLTGEDLRTKAGVVPSITCQPGRYRPTGASDNNFQRLVSLRADGCADCPRGRYGDAAGLVSEFCSADCPAGKYRDKPGAKSESECFECPPGKYGATMGLTTNKCTASCPAGKFSNKWGVADVQECQDCAEGQRISGSSTWRQCDWEITPQRFARGYVPGTGWLHVHHYDLDTNPAAKIMAHRGTHENPGVRIDEYEVGIRRDHPVWFARQYDKIFPHPKGEYAGLGPDADRAPASDNRVPGPLPNSAHNMPHRPARPLRNMPPGDATLRLPFKFPLRNTGYPRDDD</sequence>
<dbReference type="Proteomes" id="UP000789595">
    <property type="component" value="Unassembled WGS sequence"/>
</dbReference>
<accession>A0A8J2WH94</accession>
<feature type="domain" description="Tyrosine-protein kinase ephrin type A/B receptor-like" evidence="3">
    <location>
        <begin position="127"/>
        <end position="168"/>
    </location>
</feature>
<gene>
    <name evidence="4" type="ORF">PECAL_2P14320</name>
</gene>
<dbReference type="OrthoDB" id="439917at2759"/>
<evidence type="ECO:0000256" key="1">
    <source>
        <dbReference type="SAM" id="MobiDB-lite"/>
    </source>
</evidence>
<dbReference type="Gene3D" id="2.10.50.10">
    <property type="entry name" value="Tumor Necrosis Factor Receptor, subunit A, domain 2"/>
    <property type="match status" value="1"/>
</dbReference>